<dbReference type="CDD" id="cd08662">
    <property type="entry name" value="M13"/>
    <property type="match status" value="1"/>
</dbReference>
<gene>
    <name evidence="10" type="primary">Necator_chrII.g4390</name>
    <name evidence="10" type="ORF">RB195_016598</name>
</gene>
<dbReference type="PROSITE" id="PS51885">
    <property type="entry name" value="NEPRILYSIN"/>
    <property type="match status" value="1"/>
</dbReference>
<dbReference type="InterPro" id="IPR008753">
    <property type="entry name" value="Peptidase_M13_N"/>
</dbReference>
<comment type="cofactor">
    <cofactor evidence="1">
        <name>Zn(2+)</name>
        <dbReference type="ChEBI" id="CHEBI:29105"/>
    </cofactor>
</comment>
<evidence type="ECO:0000259" key="9">
    <source>
        <dbReference type="Pfam" id="PF05649"/>
    </source>
</evidence>
<sequence length="750" mass="86603">MLTSRLLQIDSGNHSHTLSTFEIVRFIRLRMGYSRRYLPWFALLVLVYEGISSDFCRNNAIEIERSHRFTSLANFLNATFNYSNDPCEDFYQFACGRWMTEIEEPAWKMAGGEFTDNMDKMIAFLEAFFLSEEVSGSKSVNAMKEVYKSCMSSDDDWKSDGGAIKAKYPRSKTGGILYNEVIEEADIDRTHLLAYFNKNKTVVTSILPVVGLNHKANISQVMISFSTAYNFPYSEPNVISYGNSTSVDRGFEELLFKVALKVCREFRAKCNESSIHQSVNEILPFVTKVNELEPYFSPKDKERWLHLSELNEKLSSVNWTKYFIMTAPPDTHSYFLADPLVHVPSIEYMEQLNEILQNTPKRILANFVILHYILSWAKYLDDDYRTPLKHYLEDIGVKNYPTKSTSCILVTIKMFDAAFTSVYGRKFNGIATEKMIEGFIREILAVFKEGIKENKWMTSEQKKSAILKAERMKIYAAYEDVHLNDSELDNRHKDLIELQHQRFLEVLDQYDHLQSISLFRRLLYFNVAEAFVPSLLVSKQEFKGPSYFPYLNTMVIPITFLHEPLFHSAYPISYNYGSIGSIIAHELMHGFDNHGIRLDENGEQRTLDSNDWLEFTKGLTCLEEQYNNSTILGSKLKVNGVNTLDENIADTEGVKHSFMAYRKYQKEKGHQGRLLTMEDITADQLFFLGWAVNFCEKYYEEDLTWTILLDPHAPSILRVNNVVSNTEGFADAFRCPPSSPMNPKNRCSIF</sequence>
<protein>
    <recommendedName>
        <fullName evidence="12">Peptidase family M13</fullName>
    </recommendedName>
</protein>
<proteinExistence type="inferred from homology"/>
<evidence type="ECO:0000256" key="7">
    <source>
        <dbReference type="ARBA" id="ARBA00023049"/>
    </source>
</evidence>
<reference evidence="10 11" key="1">
    <citation type="submission" date="2023-08" db="EMBL/GenBank/DDBJ databases">
        <title>A Necator americanus chromosomal reference genome.</title>
        <authorList>
            <person name="Ilik V."/>
            <person name="Petrzelkova K.J."/>
            <person name="Pardy F."/>
            <person name="Fuh T."/>
            <person name="Niatou-Singa F.S."/>
            <person name="Gouil Q."/>
            <person name="Baker L."/>
            <person name="Ritchie M.E."/>
            <person name="Jex A.R."/>
            <person name="Gazzola D."/>
            <person name="Li H."/>
            <person name="Toshio Fujiwara R."/>
            <person name="Zhan B."/>
            <person name="Aroian R.V."/>
            <person name="Pafco B."/>
            <person name="Schwarz E.M."/>
        </authorList>
    </citation>
    <scope>NUCLEOTIDE SEQUENCE [LARGE SCALE GENOMIC DNA]</scope>
    <source>
        <strain evidence="10 11">Aroian</strain>
        <tissue evidence="10">Whole animal</tissue>
    </source>
</reference>
<evidence type="ECO:0000313" key="11">
    <source>
        <dbReference type="Proteomes" id="UP001303046"/>
    </source>
</evidence>
<keyword evidence="11" id="KW-1185">Reference proteome</keyword>
<dbReference type="InterPro" id="IPR000718">
    <property type="entry name" value="Peptidase_M13"/>
</dbReference>
<evidence type="ECO:0000256" key="2">
    <source>
        <dbReference type="ARBA" id="ARBA00007357"/>
    </source>
</evidence>
<dbReference type="EMBL" id="JAVFWL010000002">
    <property type="protein sequence ID" value="KAK6732309.1"/>
    <property type="molecule type" value="Genomic_DNA"/>
</dbReference>
<keyword evidence="5" id="KW-0378">Hydrolase</keyword>
<keyword evidence="4" id="KW-0479">Metal-binding</keyword>
<evidence type="ECO:0000259" key="8">
    <source>
        <dbReference type="Pfam" id="PF01431"/>
    </source>
</evidence>
<evidence type="ECO:0000256" key="5">
    <source>
        <dbReference type="ARBA" id="ARBA00022801"/>
    </source>
</evidence>
<evidence type="ECO:0000256" key="3">
    <source>
        <dbReference type="ARBA" id="ARBA00022670"/>
    </source>
</evidence>
<evidence type="ECO:0000256" key="4">
    <source>
        <dbReference type="ARBA" id="ARBA00022723"/>
    </source>
</evidence>
<dbReference type="Pfam" id="PF01431">
    <property type="entry name" value="Peptidase_M13"/>
    <property type="match status" value="1"/>
</dbReference>
<comment type="similarity">
    <text evidence="2">Belongs to the peptidase M13 family.</text>
</comment>
<dbReference type="Proteomes" id="UP001303046">
    <property type="component" value="Unassembled WGS sequence"/>
</dbReference>
<dbReference type="PRINTS" id="PR00786">
    <property type="entry name" value="NEPRILYSIN"/>
</dbReference>
<keyword evidence="6" id="KW-0862">Zinc</keyword>
<feature type="domain" description="Peptidase M13 N-terminal" evidence="9">
    <location>
        <begin position="86"/>
        <end position="478"/>
    </location>
</feature>
<dbReference type="Gene3D" id="1.10.1380.10">
    <property type="entry name" value="Neutral endopeptidase , domain2"/>
    <property type="match status" value="1"/>
</dbReference>
<accession>A0ABR1C195</accession>
<dbReference type="InterPro" id="IPR024079">
    <property type="entry name" value="MetalloPept_cat_dom_sf"/>
</dbReference>
<organism evidence="10 11">
    <name type="scientific">Necator americanus</name>
    <name type="common">Human hookworm</name>
    <dbReference type="NCBI Taxonomy" id="51031"/>
    <lineage>
        <taxon>Eukaryota</taxon>
        <taxon>Metazoa</taxon>
        <taxon>Ecdysozoa</taxon>
        <taxon>Nematoda</taxon>
        <taxon>Chromadorea</taxon>
        <taxon>Rhabditida</taxon>
        <taxon>Rhabditina</taxon>
        <taxon>Rhabditomorpha</taxon>
        <taxon>Strongyloidea</taxon>
        <taxon>Ancylostomatidae</taxon>
        <taxon>Bunostominae</taxon>
        <taxon>Necator</taxon>
    </lineage>
</organism>
<dbReference type="PANTHER" id="PTHR11733">
    <property type="entry name" value="ZINC METALLOPROTEASE FAMILY M13 NEPRILYSIN-RELATED"/>
    <property type="match status" value="1"/>
</dbReference>
<evidence type="ECO:0000256" key="6">
    <source>
        <dbReference type="ARBA" id="ARBA00022833"/>
    </source>
</evidence>
<keyword evidence="7" id="KW-0482">Metalloprotease</keyword>
<comment type="caution">
    <text evidence="10">The sequence shown here is derived from an EMBL/GenBank/DDBJ whole genome shotgun (WGS) entry which is preliminary data.</text>
</comment>
<evidence type="ECO:0000256" key="1">
    <source>
        <dbReference type="ARBA" id="ARBA00001947"/>
    </source>
</evidence>
<dbReference type="InterPro" id="IPR018497">
    <property type="entry name" value="Peptidase_M13_C"/>
</dbReference>
<dbReference type="InterPro" id="IPR042089">
    <property type="entry name" value="Peptidase_M13_dom_2"/>
</dbReference>
<name>A0ABR1C195_NECAM</name>
<evidence type="ECO:0000313" key="10">
    <source>
        <dbReference type="EMBL" id="KAK6732309.1"/>
    </source>
</evidence>
<keyword evidence="3" id="KW-0645">Protease</keyword>
<feature type="domain" description="Peptidase M13 C-terminal" evidence="8">
    <location>
        <begin position="547"/>
        <end position="749"/>
    </location>
</feature>
<dbReference type="PANTHER" id="PTHR11733:SF164">
    <property type="entry name" value="NEPRILYSIN"/>
    <property type="match status" value="1"/>
</dbReference>
<dbReference type="Pfam" id="PF05649">
    <property type="entry name" value="Peptidase_M13_N"/>
    <property type="match status" value="1"/>
</dbReference>
<dbReference type="Gene3D" id="3.40.390.10">
    <property type="entry name" value="Collagenase (Catalytic Domain)"/>
    <property type="match status" value="1"/>
</dbReference>
<evidence type="ECO:0008006" key="12">
    <source>
        <dbReference type="Google" id="ProtNLM"/>
    </source>
</evidence>
<dbReference type="SUPFAM" id="SSF55486">
    <property type="entry name" value="Metalloproteases ('zincins'), catalytic domain"/>
    <property type="match status" value="1"/>
</dbReference>